<dbReference type="GO" id="GO:0016773">
    <property type="term" value="F:phosphotransferase activity, alcohol group as acceptor"/>
    <property type="evidence" value="ECO:0007669"/>
    <property type="project" value="UniProtKB-ARBA"/>
</dbReference>
<dbReference type="GO" id="GO:0001727">
    <property type="term" value="F:lipid kinase activity"/>
    <property type="evidence" value="ECO:0007669"/>
    <property type="project" value="TreeGrafter"/>
</dbReference>
<protein>
    <submittedName>
        <fullName evidence="3">D-erythro-sphingosine kinase</fullName>
    </submittedName>
</protein>
<accession>A0AAD9FSW0</accession>
<evidence type="ECO:0000313" key="4">
    <source>
        <dbReference type="Proteomes" id="UP001182556"/>
    </source>
</evidence>
<dbReference type="AlphaFoldDB" id="A0AAD9FSW0"/>
<sequence length="551" mass="60126">MPQDLPVILHNDKRGLLTVEEGRLDVLQLSRDGRPPKRLLSCSTRNVLRARLAPMSPGQQQRLDLHVLIAKGSALRLSKMHILVEPASASEAQDWVDLVMATAYPGVKPFRRVLLLVNPVGGKGKAKAIVRDDVLPVLEAAGCVVEVRETTHRLHAQEIVQSIDLVYDVIATASGDGLIFEVWNGLAARPDAKKALKTPIGPIPTGSANSLCINLFGPKDTFNIQLACLNVIKGQHMPKDLCSVLLLPSKQRVWSFLSLAAGLMVDLDIGTEHLRWMGDTRFTLGFIKGVGSSKNHRMSIKMRVVAEDKVEMARTAREWAKRVLAEPPVGGGVDPLVNGVKKIAIREDDARATTSTPAVPSVDKPVVNGANGSKSIDDEGPLPESQLLEPDETWTVIESGPKPATAAQVKKGTVSTTGQSGGWIDGQGILYAYAGNMPWIARDLMQWPVSVQGSGAFDVVIQSIVPRARILAAITGAAKGEQYWMECQHYYKVNALVVENLDKENQKVWSLDGEAFPYDSYHVELHTGLATVLSLDGHFYIPEFMKRHDNK</sequence>
<feature type="domain" description="DAGKc" evidence="2">
    <location>
        <begin position="108"/>
        <end position="248"/>
    </location>
</feature>
<dbReference type="GO" id="GO:0046512">
    <property type="term" value="P:sphingosine biosynthetic process"/>
    <property type="evidence" value="ECO:0007669"/>
    <property type="project" value="TreeGrafter"/>
</dbReference>
<organism evidence="3 4">
    <name type="scientific">Papiliotrema laurentii</name>
    <name type="common">Cryptococcus laurentii</name>
    <dbReference type="NCBI Taxonomy" id="5418"/>
    <lineage>
        <taxon>Eukaryota</taxon>
        <taxon>Fungi</taxon>
        <taxon>Dikarya</taxon>
        <taxon>Basidiomycota</taxon>
        <taxon>Agaricomycotina</taxon>
        <taxon>Tremellomycetes</taxon>
        <taxon>Tremellales</taxon>
        <taxon>Rhynchogastremaceae</taxon>
        <taxon>Papiliotrema</taxon>
    </lineage>
</organism>
<dbReference type="InterPro" id="IPR001206">
    <property type="entry name" value="Diacylglycerol_kinase_cat_dom"/>
</dbReference>
<dbReference type="Gene3D" id="2.60.200.40">
    <property type="match status" value="1"/>
</dbReference>
<reference evidence="3" key="1">
    <citation type="submission" date="2023-02" db="EMBL/GenBank/DDBJ databases">
        <title>Identification and recombinant expression of a fungal hydrolase from Papiliotrema laurentii that hydrolyzes apple cutin and clears colloidal polyester polyurethane.</title>
        <authorList>
            <consortium name="DOE Joint Genome Institute"/>
            <person name="Roman V.A."/>
            <person name="Bojanowski C."/>
            <person name="Crable B.R."/>
            <person name="Wagner D.N."/>
            <person name="Hung C.S."/>
            <person name="Nadeau L.J."/>
            <person name="Schratz L."/>
            <person name="Haridas S."/>
            <person name="Pangilinan J."/>
            <person name="Lipzen A."/>
            <person name="Na H."/>
            <person name="Yan M."/>
            <person name="Ng V."/>
            <person name="Grigoriev I.V."/>
            <person name="Spatafora J.W."/>
            <person name="Barlow D."/>
            <person name="Biffinger J."/>
            <person name="Kelley-Loughnane N."/>
            <person name="Varaljay V.A."/>
            <person name="Crookes-Goodson W.J."/>
        </authorList>
    </citation>
    <scope>NUCLEOTIDE SEQUENCE</scope>
    <source>
        <strain evidence="3">5307AH</strain>
    </source>
</reference>
<evidence type="ECO:0000313" key="3">
    <source>
        <dbReference type="EMBL" id="KAK1925555.1"/>
    </source>
</evidence>
<name>A0AAD9FSW0_PAPLA</name>
<dbReference type="PROSITE" id="PS50146">
    <property type="entry name" value="DAGK"/>
    <property type="match status" value="1"/>
</dbReference>
<feature type="region of interest" description="Disordered" evidence="1">
    <location>
        <begin position="348"/>
        <end position="386"/>
    </location>
</feature>
<dbReference type="GO" id="GO:0016020">
    <property type="term" value="C:membrane"/>
    <property type="evidence" value="ECO:0007669"/>
    <property type="project" value="TreeGrafter"/>
</dbReference>
<dbReference type="SMART" id="SM00046">
    <property type="entry name" value="DAGKc"/>
    <property type="match status" value="1"/>
</dbReference>
<dbReference type="Proteomes" id="UP001182556">
    <property type="component" value="Unassembled WGS sequence"/>
</dbReference>
<evidence type="ECO:0000259" key="2">
    <source>
        <dbReference type="PROSITE" id="PS50146"/>
    </source>
</evidence>
<dbReference type="PANTHER" id="PTHR12358">
    <property type="entry name" value="SPHINGOSINE KINASE"/>
    <property type="match status" value="1"/>
</dbReference>
<keyword evidence="3" id="KW-0418">Kinase</keyword>
<dbReference type="Gene3D" id="3.40.50.10330">
    <property type="entry name" value="Probable inorganic polyphosphate/atp-NAD kinase, domain 1"/>
    <property type="match status" value="1"/>
</dbReference>
<dbReference type="InterPro" id="IPR016064">
    <property type="entry name" value="NAD/diacylglycerol_kinase_sf"/>
</dbReference>
<proteinExistence type="predicted"/>
<dbReference type="EMBL" id="JAODAN010000003">
    <property type="protein sequence ID" value="KAK1925555.1"/>
    <property type="molecule type" value="Genomic_DNA"/>
</dbReference>
<comment type="caution">
    <text evidence="3">The sequence shown here is derived from an EMBL/GenBank/DDBJ whole genome shotgun (WGS) entry which is preliminary data.</text>
</comment>
<dbReference type="GO" id="GO:0005737">
    <property type="term" value="C:cytoplasm"/>
    <property type="evidence" value="ECO:0007669"/>
    <property type="project" value="TreeGrafter"/>
</dbReference>
<keyword evidence="4" id="KW-1185">Reference proteome</keyword>
<dbReference type="PANTHER" id="PTHR12358:SF31">
    <property type="entry name" value="ACYLGLYCEROL KINASE, MITOCHONDRIAL"/>
    <property type="match status" value="1"/>
</dbReference>
<dbReference type="InterPro" id="IPR050187">
    <property type="entry name" value="Lipid_Phosphate_FormReg"/>
</dbReference>
<dbReference type="InterPro" id="IPR017438">
    <property type="entry name" value="ATP-NAD_kinase_N"/>
</dbReference>
<keyword evidence="3" id="KW-0808">Transferase</keyword>
<gene>
    <name evidence="3" type="ORF">DB88DRAFT_484293</name>
</gene>
<dbReference type="SUPFAM" id="SSF111331">
    <property type="entry name" value="NAD kinase/diacylglycerol kinase-like"/>
    <property type="match status" value="1"/>
</dbReference>
<dbReference type="Pfam" id="PF00781">
    <property type="entry name" value="DAGK_cat"/>
    <property type="match status" value="1"/>
</dbReference>
<evidence type="ECO:0000256" key="1">
    <source>
        <dbReference type="SAM" id="MobiDB-lite"/>
    </source>
</evidence>